<feature type="domain" description="SHSP" evidence="3">
    <location>
        <begin position="33"/>
        <end position="143"/>
    </location>
</feature>
<dbReference type="Pfam" id="PF00011">
    <property type="entry name" value="HSP20"/>
    <property type="match status" value="1"/>
</dbReference>
<evidence type="ECO:0000256" key="2">
    <source>
        <dbReference type="RuleBase" id="RU003616"/>
    </source>
</evidence>
<protein>
    <submittedName>
        <fullName evidence="4">Hsp20/alpha crystallin family protein</fullName>
    </submittedName>
</protein>
<dbReference type="Gene3D" id="2.60.40.790">
    <property type="match status" value="1"/>
</dbReference>
<dbReference type="EMBL" id="JAHZSV010000062">
    <property type="protein sequence ID" value="MBW8201995.1"/>
    <property type="molecule type" value="Genomic_DNA"/>
</dbReference>
<dbReference type="PROSITE" id="PS01031">
    <property type="entry name" value="SHSP"/>
    <property type="match status" value="1"/>
</dbReference>
<reference evidence="4 5" key="1">
    <citation type="submission" date="2021-08" db="EMBL/GenBank/DDBJ databases">
        <title>Muricauda profundi sp. nov., a marine bacterium isolated from deep seawater of the Mariana Trench.</title>
        <authorList>
            <person name="Wei Y."/>
        </authorList>
    </citation>
    <scope>NUCLEOTIDE SEQUENCE [LARGE SCALE GENOMIC DNA]</scope>
    <source>
        <strain evidence="4 5">W52</strain>
    </source>
</reference>
<dbReference type="CDD" id="cd06464">
    <property type="entry name" value="ACD_sHsps-like"/>
    <property type="match status" value="1"/>
</dbReference>
<dbReference type="InterPro" id="IPR002068">
    <property type="entry name" value="A-crystallin/Hsp20_dom"/>
</dbReference>
<evidence type="ECO:0000313" key="4">
    <source>
        <dbReference type="EMBL" id="MBW8201995.1"/>
    </source>
</evidence>
<evidence type="ECO:0000256" key="1">
    <source>
        <dbReference type="PROSITE-ProRule" id="PRU00285"/>
    </source>
</evidence>
<gene>
    <name evidence="4" type="ORF">K1F36_19390</name>
</gene>
<dbReference type="SUPFAM" id="SSF49764">
    <property type="entry name" value="HSP20-like chaperones"/>
    <property type="match status" value="1"/>
</dbReference>
<accession>A0ABS7EWV5</accession>
<sequence length="143" mass="16231">MKVFGKEVGKAIKFPPFIERFKGMVLPKSKSGNNELVTIPSTNISDGEAAFELSIALPGLDKKNVRIELQGNTLIISGEKEQSQEVRQRHWVRKEFVRNTFYRAFDVPLNADPERISAKMKNGLLQVTIAKKETKYKRILKVA</sequence>
<comment type="caution">
    <text evidence="4">The sequence shown here is derived from an EMBL/GenBank/DDBJ whole genome shotgun (WGS) entry which is preliminary data.</text>
</comment>
<evidence type="ECO:0000313" key="5">
    <source>
        <dbReference type="Proteomes" id="UP001196136"/>
    </source>
</evidence>
<dbReference type="InterPro" id="IPR008978">
    <property type="entry name" value="HSP20-like_chaperone"/>
</dbReference>
<organism evidence="4 5">
    <name type="scientific">Flagellimonas abyssi</name>
    <dbReference type="NCBI Taxonomy" id="2864871"/>
    <lineage>
        <taxon>Bacteria</taxon>
        <taxon>Pseudomonadati</taxon>
        <taxon>Bacteroidota</taxon>
        <taxon>Flavobacteriia</taxon>
        <taxon>Flavobacteriales</taxon>
        <taxon>Flavobacteriaceae</taxon>
        <taxon>Flagellimonas</taxon>
    </lineage>
</organism>
<dbReference type="InterPro" id="IPR031107">
    <property type="entry name" value="Small_HSP"/>
</dbReference>
<proteinExistence type="inferred from homology"/>
<evidence type="ECO:0000259" key="3">
    <source>
        <dbReference type="PROSITE" id="PS01031"/>
    </source>
</evidence>
<dbReference type="PANTHER" id="PTHR11527">
    <property type="entry name" value="HEAT-SHOCK PROTEIN 20 FAMILY MEMBER"/>
    <property type="match status" value="1"/>
</dbReference>
<keyword evidence="5" id="KW-1185">Reference proteome</keyword>
<dbReference type="RefSeq" id="WP_220115272.1">
    <property type="nucleotide sequence ID" value="NZ_JAHZSV010000062.1"/>
</dbReference>
<comment type="similarity">
    <text evidence="1 2">Belongs to the small heat shock protein (HSP20) family.</text>
</comment>
<name>A0ABS7EWV5_9FLAO</name>
<dbReference type="Proteomes" id="UP001196136">
    <property type="component" value="Unassembled WGS sequence"/>
</dbReference>